<evidence type="ECO:0000313" key="16">
    <source>
        <dbReference type="EMBL" id="CBY07334.1"/>
    </source>
</evidence>
<dbReference type="InParanoid" id="E4WTB9"/>
<comment type="subcellular location">
    <subcellularLocation>
        <location evidence="3">Membrane</location>
        <topology evidence="3">Single-pass membrane protein</topology>
    </subcellularLocation>
</comment>
<evidence type="ECO:0000256" key="8">
    <source>
        <dbReference type="ARBA" id="ARBA00022723"/>
    </source>
</evidence>
<evidence type="ECO:0000256" key="1">
    <source>
        <dbReference type="ARBA" id="ARBA00001033"/>
    </source>
</evidence>
<evidence type="ECO:0000256" key="9">
    <source>
        <dbReference type="ARBA" id="ARBA00022801"/>
    </source>
</evidence>
<dbReference type="Pfam" id="PF00459">
    <property type="entry name" value="Inositol_P"/>
    <property type="match status" value="1"/>
</dbReference>
<dbReference type="GO" id="GO:0008254">
    <property type="term" value="F:3'-nucleotidase activity"/>
    <property type="evidence" value="ECO:0007669"/>
    <property type="project" value="TreeGrafter"/>
</dbReference>
<dbReference type="OrthoDB" id="411145at2759"/>
<protein>
    <recommendedName>
        <fullName evidence="6">inositol-phosphate phosphatase</fullName>
        <ecNumber evidence="6">3.1.3.25</ecNumber>
    </recommendedName>
    <alternativeName>
        <fullName evidence="13">Myo-inositol monophosphatase A3</fullName>
    </alternativeName>
</protein>
<evidence type="ECO:0000256" key="10">
    <source>
        <dbReference type="ARBA" id="ARBA00022842"/>
    </source>
</evidence>
<accession>E4WTB9</accession>
<dbReference type="AlphaFoldDB" id="E4WTB9"/>
<gene>
    <name evidence="16" type="ORF">GSOID_T00006425001</name>
</gene>
<evidence type="ECO:0000256" key="14">
    <source>
        <dbReference type="PIRSR" id="PIRSR600760-2"/>
    </source>
</evidence>
<evidence type="ECO:0000256" key="4">
    <source>
        <dbReference type="ARBA" id="ARBA00005152"/>
    </source>
</evidence>
<feature type="binding site" evidence="14">
    <location>
        <position position="107"/>
    </location>
    <ligand>
        <name>Mg(2+)</name>
        <dbReference type="ChEBI" id="CHEBI:18420"/>
        <label>1</label>
        <note>catalytic</note>
    </ligand>
</feature>
<dbReference type="EMBL" id="FN653016">
    <property type="protein sequence ID" value="CBY07334.1"/>
    <property type="molecule type" value="Genomic_DNA"/>
</dbReference>
<keyword evidence="8 14" id="KW-0479">Metal-binding</keyword>
<comment type="similarity">
    <text evidence="5">Belongs to the inositol monophosphatase superfamily.</text>
</comment>
<name>E4WTB9_OIKDI</name>
<feature type="binding site" evidence="14">
    <location>
        <position position="149"/>
    </location>
    <ligand>
        <name>Mg(2+)</name>
        <dbReference type="ChEBI" id="CHEBI:18420"/>
        <label>1</label>
        <note>catalytic</note>
    </ligand>
</feature>
<keyword evidence="9" id="KW-0378">Hydrolase</keyword>
<dbReference type="GO" id="GO:0016020">
    <property type="term" value="C:membrane"/>
    <property type="evidence" value="ECO:0007669"/>
    <property type="project" value="UniProtKB-SubCell"/>
</dbReference>
<dbReference type="Proteomes" id="UP000001307">
    <property type="component" value="Unassembled WGS sequence"/>
</dbReference>
<dbReference type="PANTHER" id="PTHR43028:SF4">
    <property type="entry name" value="INOSITOL MONOPHOSPHATASE 3"/>
    <property type="match status" value="1"/>
</dbReference>
<comment type="catalytic activity">
    <reaction evidence="1">
        <text>a myo-inositol phosphate + H2O = myo-inositol + phosphate</text>
        <dbReference type="Rhea" id="RHEA:24056"/>
        <dbReference type="ChEBI" id="CHEBI:15377"/>
        <dbReference type="ChEBI" id="CHEBI:17268"/>
        <dbReference type="ChEBI" id="CHEBI:43474"/>
        <dbReference type="ChEBI" id="CHEBI:84139"/>
        <dbReference type="EC" id="3.1.3.25"/>
    </reaction>
</comment>
<evidence type="ECO:0000256" key="13">
    <source>
        <dbReference type="ARBA" id="ARBA00042119"/>
    </source>
</evidence>
<evidence type="ECO:0000313" key="17">
    <source>
        <dbReference type="Proteomes" id="UP000001307"/>
    </source>
</evidence>
<evidence type="ECO:0000256" key="2">
    <source>
        <dbReference type="ARBA" id="ARBA00001946"/>
    </source>
</evidence>
<dbReference type="InterPro" id="IPR000760">
    <property type="entry name" value="Inositol_monophosphatase-like"/>
</dbReference>
<feature type="binding site" evidence="14">
    <location>
        <position position="151"/>
    </location>
    <ligand>
        <name>Mg(2+)</name>
        <dbReference type="ChEBI" id="CHEBI:18420"/>
        <label>1</label>
        <note>catalytic</note>
    </ligand>
</feature>
<evidence type="ECO:0000256" key="6">
    <source>
        <dbReference type="ARBA" id="ARBA00013106"/>
    </source>
</evidence>
<reference evidence="16" key="1">
    <citation type="journal article" date="2010" name="Science">
        <title>Plasticity of animal genome architecture unmasked by rapid evolution of a pelagic tunicate.</title>
        <authorList>
            <person name="Denoeud F."/>
            <person name="Henriet S."/>
            <person name="Mungpakdee S."/>
            <person name="Aury J.M."/>
            <person name="Da Silva C."/>
            <person name="Brinkmann H."/>
            <person name="Mikhaleva J."/>
            <person name="Olsen L.C."/>
            <person name="Jubin C."/>
            <person name="Canestro C."/>
            <person name="Bouquet J.M."/>
            <person name="Danks G."/>
            <person name="Poulain J."/>
            <person name="Campsteijn C."/>
            <person name="Adamski M."/>
            <person name="Cross I."/>
            <person name="Yadetie F."/>
            <person name="Muffato M."/>
            <person name="Louis A."/>
            <person name="Butcher S."/>
            <person name="Tsagkogeorga G."/>
            <person name="Konrad A."/>
            <person name="Singh S."/>
            <person name="Jensen M.F."/>
            <person name="Cong E.H."/>
            <person name="Eikeseth-Otteraa H."/>
            <person name="Noel B."/>
            <person name="Anthouard V."/>
            <person name="Porcel B.M."/>
            <person name="Kachouri-Lafond R."/>
            <person name="Nishino A."/>
            <person name="Ugolini M."/>
            <person name="Chourrout P."/>
            <person name="Nishida H."/>
            <person name="Aasland R."/>
            <person name="Huzurbazar S."/>
            <person name="Westhof E."/>
            <person name="Delsuc F."/>
            <person name="Lehrach H."/>
            <person name="Reinhardt R."/>
            <person name="Weissenbach J."/>
            <person name="Roy S.W."/>
            <person name="Artiguenave F."/>
            <person name="Postlethwait J.H."/>
            <person name="Manak J.R."/>
            <person name="Thompson E.M."/>
            <person name="Jaillon O."/>
            <person name="Du Pasquier L."/>
            <person name="Boudinot P."/>
            <person name="Liberles D.A."/>
            <person name="Volff J.N."/>
            <person name="Philippe H."/>
            <person name="Lenhard B."/>
            <person name="Roest Crollius H."/>
            <person name="Wincker P."/>
            <person name="Chourrout D."/>
        </authorList>
    </citation>
    <scope>NUCLEOTIDE SEQUENCE [LARGE SCALE GENOMIC DNA]</scope>
</reference>
<dbReference type="GO" id="GO:0005737">
    <property type="term" value="C:cytoplasm"/>
    <property type="evidence" value="ECO:0007669"/>
    <property type="project" value="UniProtKB-ARBA"/>
</dbReference>
<evidence type="ECO:0000256" key="11">
    <source>
        <dbReference type="ARBA" id="ARBA00022989"/>
    </source>
</evidence>
<feature type="transmembrane region" description="Helical" evidence="15">
    <location>
        <begin position="7"/>
        <end position="26"/>
    </location>
</feature>
<organism evidence="16">
    <name type="scientific">Oikopleura dioica</name>
    <name type="common">Tunicate</name>
    <dbReference type="NCBI Taxonomy" id="34765"/>
    <lineage>
        <taxon>Eukaryota</taxon>
        <taxon>Metazoa</taxon>
        <taxon>Chordata</taxon>
        <taxon>Tunicata</taxon>
        <taxon>Appendicularia</taxon>
        <taxon>Copelata</taxon>
        <taxon>Oikopleuridae</taxon>
        <taxon>Oikopleura</taxon>
    </lineage>
</organism>
<keyword evidence="12 15" id="KW-0472">Membrane</keyword>
<sequence length="296" mass="32797">MKKSEKNPIFTLIVFVFSFWLLLHWIHPKHQKISDHETISMKELLAAAIDIAEEGGRELVRIKKSGRLKTSEKTGKNDLVTAGDHASHDIMYYGLKGAFPGLAVISEEEDAPQNPSGSVFLPKLTNKKLERILVSDELLPIEDLTIWIDPLDATKEYTEGLTEYVTTMVGFAVDGEAVGGVVHFPFTGETVWGWKEHGNNILDQSENAPRNSVLVSRSHTGQAEEQSKKHLGSNAKIIKAGGAGYKAISIFHGRGEGYFHSGKIKKWDICAIEGIIKSTCYGKFTNLKGKTIDYRS</sequence>
<evidence type="ECO:0000256" key="3">
    <source>
        <dbReference type="ARBA" id="ARBA00004167"/>
    </source>
</evidence>
<dbReference type="GO" id="GO:0046872">
    <property type="term" value="F:metal ion binding"/>
    <property type="evidence" value="ECO:0007669"/>
    <property type="project" value="UniProtKB-KW"/>
</dbReference>
<evidence type="ECO:0000256" key="7">
    <source>
        <dbReference type="ARBA" id="ARBA00022692"/>
    </source>
</evidence>
<keyword evidence="10 14" id="KW-0460">Magnesium</keyword>
<feature type="binding site" evidence="14">
    <location>
        <position position="152"/>
    </location>
    <ligand>
        <name>Mg(2+)</name>
        <dbReference type="ChEBI" id="CHEBI:18420"/>
        <label>1</label>
        <note>catalytic</note>
    </ligand>
</feature>
<dbReference type="Gene3D" id="3.30.540.10">
    <property type="entry name" value="Fructose-1,6-Bisphosphatase, subunit A, domain 1"/>
    <property type="match status" value="1"/>
</dbReference>
<feature type="binding site" evidence="14">
    <location>
        <position position="268"/>
    </location>
    <ligand>
        <name>Mg(2+)</name>
        <dbReference type="ChEBI" id="CHEBI:18420"/>
        <label>1</label>
        <note>catalytic</note>
    </ligand>
</feature>
<proteinExistence type="inferred from homology"/>
<evidence type="ECO:0000256" key="12">
    <source>
        <dbReference type="ARBA" id="ARBA00023136"/>
    </source>
</evidence>
<dbReference type="SUPFAM" id="SSF56655">
    <property type="entry name" value="Carbohydrate phosphatase"/>
    <property type="match status" value="1"/>
</dbReference>
<dbReference type="EC" id="3.1.3.25" evidence="6"/>
<dbReference type="FunFam" id="3.30.540.10:FF:000012">
    <property type="entry name" value="Blast:Putative inositol monophosphatase 3"/>
    <property type="match status" value="1"/>
</dbReference>
<dbReference type="GO" id="GO:0052834">
    <property type="term" value="F:inositol monophosphate phosphatase activity"/>
    <property type="evidence" value="ECO:0007669"/>
    <property type="project" value="UniProtKB-EC"/>
</dbReference>
<dbReference type="GO" id="GO:0012505">
    <property type="term" value="C:endomembrane system"/>
    <property type="evidence" value="ECO:0007669"/>
    <property type="project" value="TreeGrafter"/>
</dbReference>
<dbReference type="InterPro" id="IPR050725">
    <property type="entry name" value="CysQ/Inositol_MonoPase"/>
</dbReference>
<dbReference type="PANTHER" id="PTHR43028">
    <property type="entry name" value="3'(2'),5'-BISPHOSPHATE NUCLEOTIDASE 1"/>
    <property type="match status" value="1"/>
</dbReference>
<evidence type="ECO:0000256" key="15">
    <source>
        <dbReference type="SAM" id="Phobius"/>
    </source>
</evidence>
<dbReference type="Gene3D" id="3.40.190.80">
    <property type="match status" value="1"/>
</dbReference>
<keyword evidence="7 15" id="KW-0812">Transmembrane</keyword>
<comment type="pathway">
    <text evidence="4">Polyol metabolism; myo-inositol biosynthesis; myo-inositol from D-glucose 6-phosphate: step 2/2.</text>
</comment>
<keyword evidence="11 15" id="KW-1133">Transmembrane helix</keyword>
<keyword evidence="17" id="KW-1185">Reference proteome</keyword>
<comment type="cofactor">
    <cofactor evidence="2 14">
        <name>Mg(2+)</name>
        <dbReference type="ChEBI" id="CHEBI:18420"/>
    </cofactor>
</comment>
<evidence type="ECO:0000256" key="5">
    <source>
        <dbReference type="ARBA" id="ARBA00009759"/>
    </source>
</evidence>